<dbReference type="InterPro" id="IPR050281">
    <property type="entry name" value="Flavin_monoamine_oxidase"/>
</dbReference>
<dbReference type="Pfam" id="PF01593">
    <property type="entry name" value="Amino_oxidase"/>
    <property type="match status" value="1"/>
</dbReference>
<dbReference type="SUPFAM" id="SSF54373">
    <property type="entry name" value="FAD-linked reductases, C-terminal domain"/>
    <property type="match status" value="1"/>
</dbReference>
<gene>
    <name evidence="4" type="ORF">OKIOD_LOCUS4798</name>
</gene>
<keyword evidence="5" id="KW-1185">Reference proteome</keyword>
<dbReference type="InterPro" id="IPR002937">
    <property type="entry name" value="Amino_oxidase"/>
</dbReference>
<evidence type="ECO:0000313" key="5">
    <source>
        <dbReference type="Proteomes" id="UP001158576"/>
    </source>
</evidence>
<dbReference type="InterPro" id="IPR036188">
    <property type="entry name" value="FAD/NAD-bd_sf"/>
</dbReference>
<name>A0ABN7SEN9_OIKDI</name>
<sequence length="196" mass="21912">MEHHFHTILDILSDWRLDKKKDIPLIDAINLAHKEYVCQSAERYSKTEMKLLETTHGEKIEADRCVVSIPLALMKRKTINFTTDLSPRKWRAVENIGAGLIEKCLLRFDSKWWSYKIGGADFFGSISVSGSDSGVDADDEHDTSGIFNVFFDIPSPESDHFTLNSIAAGASSDIYHSMSDKQLVSSAIATLQSKGQ</sequence>
<evidence type="ECO:0000313" key="4">
    <source>
        <dbReference type="EMBL" id="CAG5094093.1"/>
    </source>
</evidence>
<dbReference type="EMBL" id="OU015569">
    <property type="protein sequence ID" value="CAG5094093.1"/>
    <property type="molecule type" value="Genomic_DNA"/>
</dbReference>
<evidence type="ECO:0000256" key="2">
    <source>
        <dbReference type="ARBA" id="ARBA00022827"/>
    </source>
</evidence>
<reference evidence="4 5" key="1">
    <citation type="submission" date="2021-04" db="EMBL/GenBank/DDBJ databases">
        <authorList>
            <person name="Bliznina A."/>
        </authorList>
    </citation>
    <scope>NUCLEOTIDE SEQUENCE [LARGE SCALE GENOMIC DNA]</scope>
</reference>
<feature type="domain" description="Amine oxidase" evidence="3">
    <location>
        <begin position="50"/>
        <end position="192"/>
    </location>
</feature>
<dbReference type="Proteomes" id="UP001158576">
    <property type="component" value="Chromosome XSR"/>
</dbReference>
<evidence type="ECO:0000256" key="1">
    <source>
        <dbReference type="ARBA" id="ARBA00022630"/>
    </source>
</evidence>
<dbReference type="Gene3D" id="3.90.660.10">
    <property type="match status" value="1"/>
</dbReference>
<organism evidence="4 5">
    <name type="scientific">Oikopleura dioica</name>
    <name type="common">Tunicate</name>
    <dbReference type="NCBI Taxonomy" id="34765"/>
    <lineage>
        <taxon>Eukaryota</taxon>
        <taxon>Metazoa</taxon>
        <taxon>Chordata</taxon>
        <taxon>Tunicata</taxon>
        <taxon>Appendicularia</taxon>
        <taxon>Copelata</taxon>
        <taxon>Oikopleuridae</taxon>
        <taxon>Oikopleura</taxon>
    </lineage>
</organism>
<keyword evidence="1" id="KW-0285">Flavoprotein</keyword>
<proteinExistence type="predicted"/>
<dbReference type="SUPFAM" id="SSF51905">
    <property type="entry name" value="FAD/NAD(P)-binding domain"/>
    <property type="match status" value="1"/>
</dbReference>
<keyword evidence="2" id="KW-0274">FAD</keyword>
<evidence type="ECO:0000259" key="3">
    <source>
        <dbReference type="Pfam" id="PF01593"/>
    </source>
</evidence>
<dbReference type="PANTHER" id="PTHR10742:SF410">
    <property type="entry name" value="LYSINE-SPECIFIC HISTONE DEMETHYLASE 2"/>
    <property type="match status" value="1"/>
</dbReference>
<accession>A0ABN7SEN9</accession>
<dbReference type="PANTHER" id="PTHR10742">
    <property type="entry name" value="FLAVIN MONOAMINE OXIDASE"/>
    <property type="match status" value="1"/>
</dbReference>
<protein>
    <submittedName>
        <fullName evidence="4">Oidioi.mRNA.OKI2018_I69.XSR.g13240.t1.cds</fullName>
    </submittedName>
</protein>